<dbReference type="AlphaFoldDB" id="A0A931ICZ3"/>
<name>A0A931ICZ3_9NOCA</name>
<dbReference type="GO" id="GO:0052689">
    <property type="term" value="F:carboxylic ester hydrolase activity"/>
    <property type="evidence" value="ECO:0007669"/>
    <property type="project" value="TreeGrafter"/>
</dbReference>
<organism evidence="2 3">
    <name type="scientific">Nocardia bovistercoris</name>
    <dbReference type="NCBI Taxonomy" id="2785916"/>
    <lineage>
        <taxon>Bacteria</taxon>
        <taxon>Bacillati</taxon>
        <taxon>Actinomycetota</taxon>
        <taxon>Actinomycetes</taxon>
        <taxon>Mycobacteriales</taxon>
        <taxon>Nocardiaceae</taxon>
        <taxon>Nocardia</taxon>
    </lineage>
</organism>
<dbReference type="EMBL" id="JADMLG010000009">
    <property type="protein sequence ID" value="MBH0779144.1"/>
    <property type="molecule type" value="Genomic_DNA"/>
</dbReference>
<dbReference type="PANTHER" id="PTHR43265">
    <property type="entry name" value="ESTERASE ESTD"/>
    <property type="match status" value="1"/>
</dbReference>
<dbReference type="PANTHER" id="PTHR43265:SF1">
    <property type="entry name" value="ESTERASE ESTD"/>
    <property type="match status" value="1"/>
</dbReference>
<dbReference type="InterPro" id="IPR022742">
    <property type="entry name" value="Hydrolase_4"/>
</dbReference>
<evidence type="ECO:0000259" key="1">
    <source>
        <dbReference type="Pfam" id="PF12146"/>
    </source>
</evidence>
<dbReference type="Pfam" id="PF12146">
    <property type="entry name" value="Hydrolase_4"/>
    <property type="match status" value="1"/>
</dbReference>
<reference evidence="2" key="1">
    <citation type="submission" date="2020-11" db="EMBL/GenBank/DDBJ databases">
        <title>Nocardia NEAU-351.nov., a novel actinomycete isolated from the cow dung.</title>
        <authorList>
            <person name="Zhang X."/>
        </authorList>
    </citation>
    <scope>NUCLEOTIDE SEQUENCE</scope>
    <source>
        <strain evidence="2">NEAU-351</strain>
    </source>
</reference>
<keyword evidence="2" id="KW-0378">Hydrolase</keyword>
<gene>
    <name evidence="2" type="ORF">IT779_23015</name>
</gene>
<dbReference type="Proteomes" id="UP000655751">
    <property type="component" value="Unassembled WGS sequence"/>
</dbReference>
<dbReference type="SUPFAM" id="SSF53474">
    <property type="entry name" value="alpha/beta-Hydrolases"/>
    <property type="match status" value="1"/>
</dbReference>
<dbReference type="InterPro" id="IPR053145">
    <property type="entry name" value="AB_hydrolase_Est10"/>
</dbReference>
<feature type="domain" description="Serine aminopeptidase S33" evidence="1">
    <location>
        <begin position="32"/>
        <end position="145"/>
    </location>
</feature>
<sequence length="273" mass="29617">MPSYTSATTIRTLDGLRLAGTVVATDGPPNSAALIVCGGAVTSEEGGFYARLAAGLGGAGIASLRYDLRGYGESEGLREESALTAHLNDIRVARAHLVAATGVSVVHLVGTGFGGGLAAFYAAKRPLELTRLALLNPLLDYKGLYIEQNPSWHGDFLADHKASELSEHGYLDHTPDDSHSRPFLNELFWIQPQEVIPEVRTPTLLVHGTMDTSIPIHTTRTAAENFRTPHRLVEIDGADHGFAIPSDPQFLDPQTRKWQAFVIRAVRDWFTNP</sequence>
<evidence type="ECO:0000313" key="3">
    <source>
        <dbReference type="Proteomes" id="UP000655751"/>
    </source>
</evidence>
<protein>
    <submittedName>
        <fullName evidence="2">Alpha/beta fold hydrolase</fullName>
    </submittedName>
</protein>
<proteinExistence type="predicted"/>
<comment type="caution">
    <text evidence="2">The sequence shown here is derived from an EMBL/GenBank/DDBJ whole genome shotgun (WGS) entry which is preliminary data.</text>
</comment>
<dbReference type="Gene3D" id="3.40.50.1820">
    <property type="entry name" value="alpha/beta hydrolase"/>
    <property type="match status" value="1"/>
</dbReference>
<dbReference type="InterPro" id="IPR029058">
    <property type="entry name" value="AB_hydrolase_fold"/>
</dbReference>
<accession>A0A931ICZ3</accession>
<keyword evidence="3" id="KW-1185">Reference proteome</keyword>
<dbReference type="RefSeq" id="WP_196151435.1">
    <property type="nucleotide sequence ID" value="NZ_JADMLG010000009.1"/>
</dbReference>
<evidence type="ECO:0000313" key="2">
    <source>
        <dbReference type="EMBL" id="MBH0779144.1"/>
    </source>
</evidence>